<sequence>MLFSNLNNVPLTNDISCKAYDGAKTQQGKNNHQKLKSSSSEAPVGNSSDQEPNYEILVYIGSGKLILAAFLLSLVLFTILILDFTLCRQKKGFLYALLGCKSDDVDHLCQRCGERNRNEIAV</sequence>
<evidence type="ECO:0000313" key="2">
    <source>
        <dbReference type="Proteomes" id="UP001152795"/>
    </source>
</evidence>
<name>A0A7D9LBK1_PARCT</name>
<dbReference type="EMBL" id="CACRXK020014676">
    <property type="protein sequence ID" value="CAB4027225.1"/>
    <property type="molecule type" value="Genomic_DNA"/>
</dbReference>
<keyword evidence="2" id="KW-1185">Reference proteome</keyword>
<accession>A0A7D9LBK1</accession>
<reference evidence="1" key="1">
    <citation type="submission" date="2020-04" db="EMBL/GenBank/DDBJ databases">
        <authorList>
            <person name="Alioto T."/>
            <person name="Alioto T."/>
            <person name="Gomez Garrido J."/>
        </authorList>
    </citation>
    <scope>NUCLEOTIDE SEQUENCE</scope>
    <source>
        <strain evidence="1">A484AB</strain>
    </source>
</reference>
<protein>
    <submittedName>
        <fullName evidence="1">Uncharacterized protein</fullName>
    </submittedName>
</protein>
<comment type="caution">
    <text evidence="1">The sequence shown here is derived from an EMBL/GenBank/DDBJ whole genome shotgun (WGS) entry which is preliminary data.</text>
</comment>
<gene>
    <name evidence="1" type="ORF">PACLA_8A037030</name>
</gene>
<dbReference type="AlphaFoldDB" id="A0A7D9LBK1"/>
<organism evidence="1 2">
    <name type="scientific">Paramuricea clavata</name>
    <name type="common">Red gorgonian</name>
    <name type="synonym">Violescent sea-whip</name>
    <dbReference type="NCBI Taxonomy" id="317549"/>
    <lineage>
        <taxon>Eukaryota</taxon>
        <taxon>Metazoa</taxon>
        <taxon>Cnidaria</taxon>
        <taxon>Anthozoa</taxon>
        <taxon>Octocorallia</taxon>
        <taxon>Malacalcyonacea</taxon>
        <taxon>Plexauridae</taxon>
        <taxon>Paramuricea</taxon>
    </lineage>
</organism>
<proteinExistence type="predicted"/>
<evidence type="ECO:0000313" key="1">
    <source>
        <dbReference type="EMBL" id="CAB4027225.1"/>
    </source>
</evidence>
<dbReference type="Proteomes" id="UP001152795">
    <property type="component" value="Unassembled WGS sequence"/>
</dbReference>